<dbReference type="PANTHER" id="PTHR33420:SF3">
    <property type="entry name" value="FIMBRIAL SUBUNIT ELFA"/>
    <property type="match status" value="1"/>
</dbReference>
<evidence type="ECO:0000256" key="5">
    <source>
        <dbReference type="SAM" id="SignalP"/>
    </source>
</evidence>
<evidence type="ECO:0000313" key="9">
    <source>
        <dbReference type="Proteomes" id="UP000198919"/>
    </source>
</evidence>
<dbReference type="PANTHER" id="PTHR33420">
    <property type="entry name" value="FIMBRIAL SUBUNIT ELFA-RELATED"/>
    <property type="match status" value="1"/>
</dbReference>
<dbReference type="Gene3D" id="2.60.40.1090">
    <property type="entry name" value="Fimbrial-type adhesion domain"/>
    <property type="match status" value="1"/>
</dbReference>
<keyword evidence="4" id="KW-0281">Fimbrium</keyword>
<dbReference type="OrthoDB" id="6522787at2"/>
<dbReference type="InterPro" id="IPR008966">
    <property type="entry name" value="Adhesion_dom_sf"/>
</dbReference>
<reference evidence="7 10" key="3">
    <citation type="journal article" date="2017" name="Nat. Microbiol.">
        <title>Natural product diversity associated with the nematode symbionts Photorhabdus and Xenorhabdus.</title>
        <authorList>
            <person name="Tobias N.J."/>
            <person name="Wolff H."/>
            <person name="Djahanschiri B."/>
            <person name="Grundmann F."/>
            <person name="Kronenwerth M."/>
            <person name="Shi Y.M."/>
            <person name="Simonyi S."/>
            <person name="Grun P."/>
            <person name="Shapiro-Ilan D."/>
            <person name="Pidot S.J."/>
            <person name="Stinear T.P."/>
            <person name="Ebersberger I."/>
            <person name="Bode H.B."/>
        </authorList>
    </citation>
    <scope>NUCLEOTIDE SEQUENCE [LARGE SCALE GENOMIC DNA]</scope>
    <source>
        <strain evidence="7 10">DSM 17908</strain>
    </source>
</reference>
<evidence type="ECO:0000256" key="1">
    <source>
        <dbReference type="ARBA" id="ARBA00004561"/>
    </source>
</evidence>
<dbReference type="Proteomes" id="UP000198919">
    <property type="component" value="Unassembled WGS sequence"/>
</dbReference>
<protein>
    <submittedName>
        <fullName evidence="8">Pilin (Type 1 fimbria component protein)</fullName>
    </submittedName>
    <submittedName>
        <fullName evidence="7">PixA protein</fullName>
    </submittedName>
</protein>
<dbReference type="EMBL" id="NITY01000001">
    <property type="protein sequence ID" value="PHM46466.1"/>
    <property type="molecule type" value="Genomic_DNA"/>
</dbReference>
<reference evidence="9" key="2">
    <citation type="submission" date="2016-10" db="EMBL/GenBank/DDBJ databases">
        <authorList>
            <person name="Varghese N."/>
            <person name="Submissions S."/>
        </authorList>
    </citation>
    <scope>NUCLEOTIDE SEQUENCE [LARGE SCALE GENOMIC DNA]</scope>
    <source>
        <strain evidence="9">DSM 17908</strain>
    </source>
</reference>
<dbReference type="InterPro" id="IPR036937">
    <property type="entry name" value="Adhesion_dom_fimbrial_sf"/>
</dbReference>
<evidence type="ECO:0000256" key="4">
    <source>
        <dbReference type="ARBA" id="ARBA00023263"/>
    </source>
</evidence>
<dbReference type="GO" id="GO:0043709">
    <property type="term" value="P:cell adhesion involved in single-species biofilm formation"/>
    <property type="evidence" value="ECO:0007669"/>
    <property type="project" value="TreeGrafter"/>
</dbReference>
<evidence type="ECO:0000313" key="10">
    <source>
        <dbReference type="Proteomes" id="UP000224607"/>
    </source>
</evidence>
<evidence type="ECO:0000313" key="7">
    <source>
        <dbReference type="EMBL" id="PHM46466.1"/>
    </source>
</evidence>
<dbReference type="InterPro" id="IPR000259">
    <property type="entry name" value="Adhesion_dom_fimbrial"/>
</dbReference>
<keyword evidence="10" id="KW-1185">Reference proteome</keyword>
<sequence length="179" mass="19519">MKLKKVSMITSFIFGMSVFGALADVNKPTSVEDKIQINFEGEIIEPPCQISPTQGKLPVKFDVVSPEFLNNDFTNEKNIVIDFTCKSSTYTNVTLTFLGTTTAKNTELVTENGTNVVIKLKDEKGHDIIFGNEMGSEKLTGDDFSLKFTASIHKSTDSTVGAVQAGKFTGVANVMIKYS</sequence>
<reference evidence="8" key="1">
    <citation type="submission" date="2016-10" db="EMBL/GenBank/DDBJ databases">
        <authorList>
            <person name="de Groot N.N."/>
        </authorList>
    </citation>
    <scope>NUCLEOTIDE SEQUENCE [LARGE SCALE GENOMIC DNA]</scope>
    <source>
        <strain evidence="8">DSM 17908</strain>
    </source>
</reference>
<feature type="signal peptide" evidence="5">
    <location>
        <begin position="1"/>
        <end position="23"/>
    </location>
</feature>
<evidence type="ECO:0000256" key="2">
    <source>
        <dbReference type="ARBA" id="ARBA00006671"/>
    </source>
</evidence>
<dbReference type="STRING" id="351675.SAMN05421680_11012"/>
<evidence type="ECO:0000313" key="8">
    <source>
        <dbReference type="EMBL" id="SFJ48361.1"/>
    </source>
</evidence>
<keyword evidence="3 5" id="KW-0732">Signal</keyword>
<gene>
    <name evidence="8" type="ORF">SAMN05421680_11012</name>
    <name evidence="7" type="ORF">Xmau_00880</name>
</gene>
<feature type="chain" id="PRO_5011589616" evidence="5">
    <location>
        <begin position="24"/>
        <end position="179"/>
    </location>
</feature>
<feature type="domain" description="Fimbrial-type adhesion" evidence="6">
    <location>
        <begin position="37"/>
        <end position="178"/>
    </location>
</feature>
<accession>A0A1I3RSV4</accession>
<comment type="subcellular location">
    <subcellularLocation>
        <location evidence="1">Fimbrium</location>
    </subcellularLocation>
</comment>
<dbReference type="GO" id="GO:0009289">
    <property type="term" value="C:pilus"/>
    <property type="evidence" value="ECO:0007669"/>
    <property type="project" value="UniProtKB-SubCell"/>
</dbReference>
<dbReference type="Pfam" id="PF00419">
    <property type="entry name" value="Fimbrial"/>
    <property type="match status" value="1"/>
</dbReference>
<comment type="similarity">
    <text evidence="2">Belongs to the fimbrial protein family.</text>
</comment>
<evidence type="ECO:0000259" key="6">
    <source>
        <dbReference type="Pfam" id="PF00419"/>
    </source>
</evidence>
<proteinExistence type="inferred from homology"/>
<dbReference type="RefSeq" id="WP_092510920.1">
    <property type="nucleotide sequence ID" value="NZ_CAWNQB010000001.1"/>
</dbReference>
<evidence type="ECO:0000256" key="3">
    <source>
        <dbReference type="ARBA" id="ARBA00022729"/>
    </source>
</evidence>
<name>A0A1I3RSV4_9GAMM</name>
<organism evidence="8 9">
    <name type="scientific">Xenorhabdus mauleonii</name>
    <dbReference type="NCBI Taxonomy" id="351675"/>
    <lineage>
        <taxon>Bacteria</taxon>
        <taxon>Pseudomonadati</taxon>
        <taxon>Pseudomonadota</taxon>
        <taxon>Gammaproteobacteria</taxon>
        <taxon>Enterobacterales</taxon>
        <taxon>Morganellaceae</taxon>
        <taxon>Xenorhabdus</taxon>
    </lineage>
</organism>
<dbReference type="EMBL" id="FORG01000010">
    <property type="protein sequence ID" value="SFJ48361.1"/>
    <property type="molecule type" value="Genomic_DNA"/>
</dbReference>
<dbReference type="Proteomes" id="UP000224607">
    <property type="component" value="Unassembled WGS sequence"/>
</dbReference>
<dbReference type="SUPFAM" id="SSF49401">
    <property type="entry name" value="Bacterial adhesins"/>
    <property type="match status" value="1"/>
</dbReference>
<dbReference type="InterPro" id="IPR050263">
    <property type="entry name" value="Bact_Fimbrial_Adh_Pro"/>
</dbReference>
<dbReference type="AlphaFoldDB" id="A0A1I3RSV4"/>